<dbReference type="Proteomes" id="UP000198460">
    <property type="component" value="Unassembled WGS sequence"/>
</dbReference>
<reference evidence="1 2" key="1">
    <citation type="submission" date="2017-04" db="EMBL/GenBank/DDBJ databases">
        <authorList>
            <person name="Afonso C.L."/>
            <person name="Miller P.J."/>
            <person name="Scott M.A."/>
            <person name="Spackman E."/>
            <person name="Goraichik I."/>
            <person name="Dimitrov K.M."/>
            <person name="Suarez D.L."/>
            <person name="Swayne D.E."/>
        </authorList>
    </citation>
    <scope>NUCLEOTIDE SEQUENCE [LARGE SCALE GENOMIC DNA]</scope>
    <source>
        <strain evidence="1">LMG 28154</strain>
    </source>
</reference>
<accession>A0A238H3R7</accession>
<dbReference type="EMBL" id="FXAN01000046">
    <property type="protein sequence ID" value="SMF99934.1"/>
    <property type="molecule type" value="Genomic_DNA"/>
</dbReference>
<name>A0A238H3R7_9BURK</name>
<evidence type="ECO:0000313" key="2">
    <source>
        <dbReference type="Proteomes" id="UP000198460"/>
    </source>
</evidence>
<proteinExistence type="predicted"/>
<protein>
    <submittedName>
        <fullName evidence="1">Cation transport ATPase</fullName>
    </submittedName>
</protein>
<organism evidence="1 2">
    <name type="scientific">Burkholderia singularis</name>
    <dbReference type="NCBI Taxonomy" id="1503053"/>
    <lineage>
        <taxon>Bacteria</taxon>
        <taxon>Pseudomonadati</taxon>
        <taxon>Pseudomonadota</taxon>
        <taxon>Betaproteobacteria</taxon>
        <taxon>Burkholderiales</taxon>
        <taxon>Burkholderiaceae</taxon>
        <taxon>Burkholderia</taxon>
        <taxon>pseudomallei group</taxon>
    </lineage>
</organism>
<dbReference type="InterPro" id="IPR036567">
    <property type="entry name" value="RHF-like"/>
</dbReference>
<gene>
    <name evidence="1" type="ORF">BSIN_3122</name>
</gene>
<sequence length="112" mass="12410">MALVASRCDAYWKEDVMGLGMQIAYLGFAGSARIESEAGAQLVRLGRFDDRLAGCQLALEALRQPDGRVMYDARLDLMTREHELTPVRRCTHADPLVAIRHAFDAAESMLDA</sequence>
<evidence type="ECO:0000313" key="1">
    <source>
        <dbReference type="EMBL" id="SMF99934.1"/>
    </source>
</evidence>
<dbReference type="Gene3D" id="3.30.160.100">
    <property type="entry name" value="Ribosome hibernation promotion factor-like"/>
    <property type="match status" value="1"/>
</dbReference>
<dbReference type="AlphaFoldDB" id="A0A238H3R7"/>